<proteinExistence type="predicted"/>
<accession>A0A7S2B6Z5</accession>
<dbReference type="InterPro" id="IPR008979">
    <property type="entry name" value="Galactose-bd-like_sf"/>
</dbReference>
<sequence length="170" mass="18302">MDGNGSPVGHGVVEFRMDRHIADVSGSSNDPRHPASAALLPGTFWITTGGYPQVLSVHFHRQVKLNKIGLLASGVQEISAHGNGGGANPFNDAGSIKLRPQRPSEDDLGVGLDDAALDMKHFIAKIEGDHDLYNRPTSTLTITLEKGTGDLFSVVRKVRVWGYPSWIKPP</sequence>
<gene>
    <name evidence="1" type="ORF">FPAR1323_LOCUS2309</name>
</gene>
<dbReference type="EMBL" id="HBGT01004140">
    <property type="protein sequence ID" value="CAD9388068.1"/>
    <property type="molecule type" value="Transcribed_RNA"/>
</dbReference>
<reference evidence="1" key="1">
    <citation type="submission" date="2021-01" db="EMBL/GenBank/DDBJ databases">
        <authorList>
            <person name="Corre E."/>
            <person name="Pelletier E."/>
            <person name="Niang G."/>
            <person name="Scheremetjew M."/>
            <person name="Finn R."/>
            <person name="Kale V."/>
            <person name="Holt S."/>
            <person name="Cochrane G."/>
            <person name="Meng A."/>
            <person name="Brown T."/>
            <person name="Cohen L."/>
        </authorList>
    </citation>
    <scope>NUCLEOTIDE SEQUENCE</scope>
    <source>
        <strain evidence="1">RCC1693</strain>
    </source>
</reference>
<evidence type="ECO:0000313" key="1">
    <source>
        <dbReference type="EMBL" id="CAD9388068.1"/>
    </source>
</evidence>
<name>A0A7S2B6Z5_9STRA</name>
<dbReference type="Gene3D" id="2.60.120.260">
    <property type="entry name" value="Galactose-binding domain-like"/>
    <property type="match status" value="1"/>
</dbReference>
<protein>
    <submittedName>
        <fullName evidence="1">Uncharacterized protein</fullName>
    </submittedName>
</protein>
<organism evidence="1">
    <name type="scientific">Florenciella parvula</name>
    <dbReference type="NCBI Taxonomy" id="236787"/>
    <lineage>
        <taxon>Eukaryota</taxon>
        <taxon>Sar</taxon>
        <taxon>Stramenopiles</taxon>
        <taxon>Ochrophyta</taxon>
        <taxon>Dictyochophyceae</taxon>
        <taxon>Florenciellales</taxon>
        <taxon>Florenciella</taxon>
    </lineage>
</organism>
<dbReference type="SUPFAM" id="SSF49785">
    <property type="entry name" value="Galactose-binding domain-like"/>
    <property type="match status" value="1"/>
</dbReference>
<dbReference type="AlphaFoldDB" id="A0A7S2B6Z5"/>